<accession>A0A928VV80</accession>
<gene>
    <name evidence="2" type="ORF">IQ235_09195</name>
</gene>
<feature type="transmembrane region" description="Helical" evidence="1">
    <location>
        <begin position="7"/>
        <end position="26"/>
    </location>
</feature>
<keyword evidence="3" id="KW-1185">Reference proteome</keyword>
<name>A0A928VV80_9CYAN</name>
<evidence type="ECO:0000256" key="1">
    <source>
        <dbReference type="SAM" id="Phobius"/>
    </source>
</evidence>
<keyword evidence="1" id="KW-1133">Transmembrane helix</keyword>
<proteinExistence type="predicted"/>
<keyword evidence="1" id="KW-0812">Transmembrane</keyword>
<evidence type="ECO:0000313" key="2">
    <source>
        <dbReference type="EMBL" id="MBE9040954.1"/>
    </source>
</evidence>
<protein>
    <submittedName>
        <fullName evidence="2">Uncharacterized protein</fullName>
    </submittedName>
</protein>
<dbReference type="Proteomes" id="UP000621799">
    <property type="component" value="Unassembled WGS sequence"/>
</dbReference>
<feature type="transmembrane region" description="Helical" evidence="1">
    <location>
        <begin position="32"/>
        <end position="54"/>
    </location>
</feature>
<comment type="caution">
    <text evidence="2">The sequence shown here is derived from an EMBL/GenBank/DDBJ whole genome shotgun (WGS) entry which is preliminary data.</text>
</comment>
<keyword evidence="1" id="KW-0472">Membrane</keyword>
<dbReference type="EMBL" id="JADEXN010000135">
    <property type="protein sequence ID" value="MBE9040954.1"/>
    <property type="molecule type" value="Genomic_DNA"/>
</dbReference>
<organism evidence="2 3">
    <name type="scientific">Zarconia navalis LEGE 11467</name>
    <dbReference type="NCBI Taxonomy" id="1828826"/>
    <lineage>
        <taxon>Bacteria</taxon>
        <taxon>Bacillati</taxon>
        <taxon>Cyanobacteriota</taxon>
        <taxon>Cyanophyceae</taxon>
        <taxon>Oscillatoriophycideae</taxon>
        <taxon>Oscillatoriales</taxon>
        <taxon>Oscillatoriales incertae sedis</taxon>
        <taxon>Zarconia</taxon>
        <taxon>Zarconia navalis</taxon>
    </lineage>
</organism>
<sequence length="333" mass="36678">MAGTFEVIQWCLAILAGFLALINGIVAMSDGAIVPVILFALACAIVLPPLQPFIEEKFPFLRPEPLKIFLCVFLMAIAPFTFRNVLASWGDVRLCAVPESGVCTEDIRMFPRNTSTLQIATTPNWIAQKTAINLELTYIPEPGQVAIVQTQTTPLNVENGTAQIELPIENLPIGSYRLNLISENNDFPAEELEFTAWDSPGTIDSLQSLEPSAVTLAGLKLCHQMEELSNPMFEAWQCPVDESVFPSQMKAAIANVSLNNVRDQTNVTFIWRYLADGGKPVELKETKSVESNISSIVFTLASEDGFAPGKYEIMVYPESQNAQPIFRVFSVEA</sequence>
<dbReference type="RefSeq" id="WP_264321186.1">
    <property type="nucleotide sequence ID" value="NZ_JADEXN010000135.1"/>
</dbReference>
<dbReference type="AlphaFoldDB" id="A0A928VV80"/>
<reference evidence="2" key="1">
    <citation type="submission" date="2020-10" db="EMBL/GenBank/DDBJ databases">
        <authorList>
            <person name="Castelo-Branco R."/>
            <person name="Eusebio N."/>
            <person name="Adriana R."/>
            <person name="Vieira A."/>
            <person name="Brugerolle De Fraissinette N."/>
            <person name="Rezende De Castro R."/>
            <person name="Schneider M.P."/>
            <person name="Vasconcelos V."/>
            <person name="Leao P.N."/>
        </authorList>
    </citation>
    <scope>NUCLEOTIDE SEQUENCE</scope>
    <source>
        <strain evidence="2">LEGE 11467</strain>
    </source>
</reference>
<evidence type="ECO:0000313" key="3">
    <source>
        <dbReference type="Proteomes" id="UP000621799"/>
    </source>
</evidence>